<name>A0ABQ5HHC2_9ASTR</name>
<organism evidence="1 2">
    <name type="scientific">Tanacetum coccineum</name>
    <dbReference type="NCBI Taxonomy" id="301880"/>
    <lineage>
        <taxon>Eukaryota</taxon>
        <taxon>Viridiplantae</taxon>
        <taxon>Streptophyta</taxon>
        <taxon>Embryophyta</taxon>
        <taxon>Tracheophyta</taxon>
        <taxon>Spermatophyta</taxon>
        <taxon>Magnoliopsida</taxon>
        <taxon>eudicotyledons</taxon>
        <taxon>Gunneridae</taxon>
        <taxon>Pentapetalae</taxon>
        <taxon>asterids</taxon>
        <taxon>campanulids</taxon>
        <taxon>Asterales</taxon>
        <taxon>Asteraceae</taxon>
        <taxon>Asteroideae</taxon>
        <taxon>Anthemideae</taxon>
        <taxon>Anthemidinae</taxon>
        <taxon>Tanacetum</taxon>
    </lineage>
</organism>
<proteinExistence type="predicted"/>
<gene>
    <name evidence="1" type="ORF">Tco_1068334</name>
</gene>
<accession>A0ABQ5HHC2</accession>
<comment type="caution">
    <text evidence="1">The sequence shown here is derived from an EMBL/GenBank/DDBJ whole genome shotgun (WGS) entry which is preliminary data.</text>
</comment>
<evidence type="ECO:0000313" key="1">
    <source>
        <dbReference type="EMBL" id="GJT86617.1"/>
    </source>
</evidence>
<evidence type="ECO:0000313" key="2">
    <source>
        <dbReference type="Proteomes" id="UP001151760"/>
    </source>
</evidence>
<sequence>MDTEPEEINTAVCRNVLLVSSEKLVYTASFVRYRTSVEILGSRSVRRYRTVHIFGGFVISNASFKGKIIMARIWRSIEEVIMKKIEYCLFDVVVEFHSTAHYAQSTARCESTAVMFEGTASFIREGKIIMARIWRFIEEVIMKKIEYCLFDVVVEFHREMITSQLQGKLRLYDEVRARTLFVLSSSNRGRLLGIIDLMRQKNKRMKQEGLNRQIGKLQDVT</sequence>
<reference evidence="1" key="2">
    <citation type="submission" date="2022-01" db="EMBL/GenBank/DDBJ databases">
        <authorList>
            <person name="Yamashiro T."/>
            <person name="Shiraishi A."/>
            <person name="Satake H."/>
            <person name="Nakayama K."/>
        </authorList>
    </citation>
    <scope>NUCLEOTIDE SEQUENCE</scope>
</reference>
<dbReference type="Proteomes" id="UP001151760">
    <property type="component" value="Unassembled WGS sequence"/>
</dbReference>
<keyword evidence="2" id="KW-1185">Reference proteome</keyword>
<protein>
    <submittedName>
        <fullName evidence="1">Uncharacterized protein</fullName>
    </submittedName>
</protein>
<dbReference type="EMBL" id="BQNB010019563">
    <property type="protein sequence ID" value="GJT86617.1"/>
    <property type="molecule type" value="Genomic_DNA"/>
</dbReference>
<reference evidence="1" key="1">
    <citation type="journal article" date="2022" name="Int. J. Mol. Sci.">
        <title>Draft Genome of Tanacetum Coccineum: Genomic Comparison of Closely Related Tanacetum-Family Plants.</title>
        <authorList>
            <person name="Yamashiro T."/>
            <person name="Shiraishi A."/>
            <person name="Nakayama K."/>
            <person name="Satake H."/>
        </authorList>
    </citation>
    <scope>NUCLEOTIDE SEQUENCE</scope>
</reference>